<name>A0ACC1TB03_9APHY</name>
<dbReference type="Proteomes" id="UP001148662">
    <property type="component" value="Unassembled WGS sequence"/>
</dbReference>
<sequence length="299" mass="33864">MLIPRPRLRARVLSTDSKYSLLNQMRLQKERQLFDNFTSMMRSLVKSHIDLHKPLREQKEHIAKLVTEKFPRIREYEEQWPIDVHLRVYLTNSAILTREKCNAFFSGSPRCGRRRMAGSPSVRRSRSTSLPASACHRNTAVNRLGSRSPSIAHPISCPVSNFLLSLKPAQPGLVEAELVHEGKLTWLQSALISVALHKYVKTTRTRTVTVSDEDFSSTNAVHNFLMNIIPPLPHLIPRFSKLGIVDETTLRAAARLEGRDVRLKRLAAQRVLTPLEAHLIGEAMAELAKGEPTTWSKVC</sequence>
<evidence type="ECO:0000313" key="2">
    <source>
        <dbReference type="Proteomes" id="UP001148662"/>
    </source>
</evidence>
<comment type="caution">
    <text evidence="1">The sequence shown here is derived from an EMBL/GenBank/DDBJ whole genome shotgun (WGS) entry which is preliminary data.</text>
</comment>
<accession>A0ACC1TB03</accession>
<protein>
    <submittedName>
        <fullName evidence="1">Uncharacterized protein</fullName>
    </submittedName>
</protein>
<keyword evidence="2" id="KW-1185">Reference proteome</keyword>
<reference evidence="1" key="1">
    <citation type="submission" date="2022-07" db="EMBL/GenBank/DDBJ databases">
        <title>Genome Sequence of Phlebia brevispora.</title>
        <authorList>
            <person name="Buettner E."/>
        </authorList>
    </citation>
    <scope>NUCLEOTIDE SEQUENCE</scope>
    <source>
        <strain evidence="1">MPL23</strain>
    </source>
</reference>
<proteinExistence type="predicted"/>
<dbReference type="EMBL" id="JANHOG010000190">
    <property type="protein sequence ID" value="KAJ3557025.1"/>
    <property type="molecule type" value="Genomic_DNA"/>
</dbReference>
<organism evidence="1 2">
    <name type="scientific">Phlebia brevispora</name>
    <dbReference type="NCBI Taxonomy" id="194682"/>
    <lineage>
        <taxon>Eukaryota</taxon>
        <taxon>Fungi</taxon>
        <taxon>Dikarya</taxon>
        <taxon>Basidiomycota</taxon>
        <taxon>Agaricomycotina</taxon>
        <taxon>Agaricomycetes</taxon>
        <taxon>Polyporales</taxon>
        <taxon>Meruliaceae</taxon>
        <taxon>Phlebia</taxon>
    </lineage>
</organism>
<evidence type="ECO:0000313" key="1">
    <source>
        <dbReference type="EMBL" id="KAJ3557025.1"/>
    </source>
</evidence>
<gene>
    <name evidence="1" type="ORF">NM688_g1698</name>
</gene>